<evidence type="ECO:0000313" key="6">
    <source>
        <dbReference type="Proteomes" id="UP000053947"/>
    </source>
</evidence>
<dbReference type="InterPro" id="IPR036412">
    <property type="entry name" value="HAD-like_sf"/>
</dbReference>
<keyword evidence="2" id="KW-0479">Metal-binding</keyword>
<dbReference type="Pfam" id="PF00702">
    <property type="entry name" value="Hydrolase"/>
    <property type="match status" value="1"/>
</dbReference>
<proteinExistence type="predicted"/>
<sequence length="239" mass="27213">MIKAVFFDLYQTLVGYTPPREEWESKMLDGLGIKVPPSAFARAFTAADEYFYTENAKRPLSRRTKEEVTEVYFKHQSIVLREGGIQPEPDLVRQMLLRWRDTKLKQTLFDDVIPAMTELKRRELKLGVISNVDRDIKPLMDELDLTPFLSIVVTSQETGFTKPHPEIFLEALRQADLPADEVIFIGDQYQIDVLGASAVGMRAVLLDRGGFSEAPSECVRVKNLYQLSALVDQETAGWK</sequence>
<dbReference type="GO" id="GO:0016791">
    <property type="term" value="F:phosphatase activity"/>
    <property type="evidence" value="ECO:0007669"/>
    <property type="project" value="TreeGrafter"/>
</dbReference>
<dbReference type="Gene3D" id="1.10.150.240">
    <property type="entry name" value="Putative phosphatase, domain 2"/>
    <property type="match status" value="1"/>
</dbReference>
<comment type="cofactor">
    <cofactor evidence="1">
        <name>Mg(2+)</name>
        <dbReference type="ChEBI" id="CHEBI:18420"/>
    </cofactor>
</comment>
<evidence type="ECO:0000256" key="2">
    <source>
        <dbReference type="ARBA" id="ARBA00022723"/>
    </source>
</evidence>
<dbReference type="EMBL" id="LFDV01000002">
    <property type="protein sequence ID" value="KTB48758.1"/>
    <property type="molecule type" value="Genomic_DNA"/>
</dbReference>
<gene>
    <name evidence="5" type="ORF">DEALK_16050</name>
</gene>
<dbReference type="AlphaFoldDB" id="A0A0W0GJL2"/>
<dbReference type="NCBIfam" id="TIGR01549">
    <property type="entry name" value="HAD-SF-IA-v1"/>
    <property type="match status" value="1"/>
</dbReference>
<keyword evidence="3" id="KW-0378">Hydrolase</keyword>
<dbReference type="Gene3D" id="3.40.50.1000">
    <property type="entry name" value="HAD superfamily/HAD-like"/>
    <property type="match status" value="1"/>
</dbReference>
<dbReference type="Proteomes" id="UP000053947">
    <property type="component" value="Unassembled WGS sequence"/>
</dbReference>
<dbReference type="SFLD" id="SFLDG01129">
    <property type="entry name" value="C1.5:_HAD__Beta-PGM__Phosphata"/>
    <property type="match status" value="1"/>
</dbReference>
<keyword evidence="4" id="KW-0460">Magnesium</keyword>
<dbReference type="InterPro" id="IPR006439">
    <property type="entry name" value="HAD-SF_hydro_IA"/>
</dbReference>
<dbReference type="GO" id="GO:0044281">
    <property type="term" value="P:small molecule metabolic process"/>
    <property type="evidence" value="ECO:0007669"/>
    <property type="project" value="UniProtKB-ARBA"/>
</dbReference>
<dbReference type="PANTHER" id="PTHR46470">
    <property type="entry name" value="N-ACYLNEURAMINATE-9-PHOSPHATASE"/>
    <property type="match status" value="1"/>
</dbReference>
<reference evidence="5 6" key="1">
    <citation type="submission" date="2015-06" db="EMBL/GenBank/DDBJ databases">
        <title>Genome sequence of the organohalide-respiring Dehalogenimonas alkenigignens type strain (IP3-3T).</title>
        <authorList>
            <person name="Key T.A."/>
            <person name="Richmond D.P."/>
            <person name="Bowman K.S."/>
            <person name="Cho Y.-J."/>
            <person name="Chun J."/>
            <person name="da Costa M.S."/>
            <person name="Rainey F.A."/>
            <person name="Moe W.M."/>
        </authorList>
    </citation>
    <scope>NUCLEOTIDE SEQUENCE [LARGE SCALE GENOMIC DNA]</scope>
    <source>
        <strain evidence="5 6">IP3-3</strain>
    </source>
</reference>
<dbReference type="PANTHER" id="PTHR46470:SF2">
    <property type="entry name" value="GLYCERALDEHYDE 3-PHOSPHATE PHOSPHATASE"/>
    <property type="match status" value="1"/>
</dbReference>
<name>A0A0W0GJL2_9CHLR</name>
<dbReference type="STRING" id="1217799.DEALK_16050"/>
<dbReference type="GO" id="GO:0046872">
    <property type="term" value="F:metal ion binding"/>
    <property type="evidence" value="ECO:0007669"/>
    <property type="project" value="UniProtKB-KW"/>
</dbReference>
<dbReference type="SUPFAM" id="SSF56784">
    <property type="entry name" value="HAD-like"/>
    <property type="match status" value="1"/>
</dbReference>
<evidence type="ECO:0000256" key="3">
    <source>
        <dbReference type="ARBA" id="ARBA00022801"/>
    </source>
</evidence>
<dbReference type="PRINTS" id="PR00413">
    <property type="entry name" value="HADHALOGNASE"/>
</dbReference>
<evidence type="ECO:0000313" key="5">
    <source>
        <dbReference type="EMBL" id="KTB48758.1"/>
    </source>
</evidence>
<dbReference type="InterPro" id="IPR023198">
    <property type="entry name" value="PGP-like_dom2"/>
</dbReference>
<organism evidence="5 6">
    <name type="scientific">Dehalogenimonas alkenigignens</name>
    <dbReference type="NCBI Taxonomy" id="1217799"/>
    <lineage>
        <taxon>Bacteria</taxon>
        <taxon>Bacillati</taxon>
        <taxon>Chloroflexota</taxon>
        <taxon>Dehalococcoidia</taxon>
        <taxon>Dehalococcoidales</taxon>
        <taxon>Dehalococcoidaceae</taxon>
        <taxon>Dehalogenimonas</taxon>
    </lineage>
</organism>
<protein>
    <submittedName>
        <fullName evidence="5">Haloacid dehalogenase superfamily subfamily IA variant 1</fullName>
    </submittedName>
</protein>
<comment type="caution">
    <text evidence="5">The sequence shown here is derived from an EMBL/GenBank/DDBJ whole genome shotgun (WGS) entry which is preliminary data.</text>
</comment>
<dbReference type="SFLD" id="SFLDS00003">
    <property type="entry name" value="Haloacid_Dehalogenase"/>
    <property type="match status" value="1"/>
</dbReference>
<dbReference type="RefSeq" id="WP_058439695.1">
    <property type="nucleotide sequence ID" value="NZ_KQ758903.1"/>
</dbReference>
<evidence type="ECO:0000256" key="4">
    <source>
        <dbReference type="ARBA" id="ARBA00022842"/>
    </source>
</evidence>
<accession>A0A0W0GJL2</accession>
<dbReference type="InterPro" id="IPR051400">
    <property type="entry name" value="HAD-like_hydrolase"/>
</dbReference>
<evidence type="ECO:0000256" key="1">
    <source>
        <dbReference type="ARBA" id="ARBA00001946"/>
    </source>
</evidence>
<keyword evidence="6" id="KW-1185">Reference proteome</keyword>
<dbReference type="InterPro" id="IPR023214">
    <property type="entry name" value="HAD_sf"/>
</dbReference>